<dbReference type="InterPro" id="IPR001650">
    <property type="entry name" value="Helicase_C-like"/>
</dbReference>
<dbReference type="GO" id="GO:0003676">
    <property type="term" value="F:nucleic acid binding"/>
    <property type="evidence" value="ECO:0007669"/>
    <property type="project" value="InterPro"/>
</dbReference>
<evidence type="ECO:0000256" key="2">
    <source>
        <dbReference type="ARBA" id="ARBA00022840"/>
    </source>
</evidence>
<feature type="domain" description="Helicase C-terminal" evidence="5">
    <location>
        <begin position="986"/>
        <end position="1208"/>
    </location>
</feature>
<evidence type="ECO:0000256" key="3">
    <source>
        <dbReference type="SAM" id="MobiDB-lite"/>
    </source>
</evidence>
<dbReference type="Pfam" id="PF00271">
    <property type="entry name" value="Helicase_C"/>
    <property type="match status" value="1"/>
</dbReference>
<dbReference type="SMART" id="SM00487">
    <property type="entry name" value="DEXDc"/>
    <property type="match status" value="1"/>
</dbReference>
<evidence type="ECO:0000313" key="7">
    <source>
        <dbReference type="Proteomes" id="UP000198462"/>
    </source>
</evidence>
<dbReference type="PROSITE" id="PS51192">
    <property type="entry name" value="HELICASE_ATP_BIND_1"/>
    <property type="match status" value="1"/>
</dbReference>
<dbReference type="Pfam" id="PF00270">
    <property type="entry name" value="DEAD"/>
    <property type="match status" value="1"/>
</dbReference>
<dbReference type="PANTHER" id="PTHR47957">
    <property type="entry name" value="ATP-DEPENDENT HELICASE HRQ1"/>
    <property type="match status" value="1"/>
</dbReference>
<feature type="region of interest" description="Disordered" evidence="3">
    <location>
        <begin position="646"/>
        <end position="665"/>
    </location>
</feature>
<reference evidence="7" key="1">
    <citation type="submission" date="2017-05" db="EMBL/GenBank/DDBJ databases">
        <authorList>
            <person name="Lin X."/>
        </authorList>
    </citation>
    <scope>NUCLEOTIDE SEQUENCE [LARGE SCALE GENOMIC DNA]</scope>
    <source>
        <strain evidence="7">JLT2012</strain>
    </source>
</reference>
<dbReference type="GO" id="GO:0043138">
    <property type="term" value="F:3'-5' DNA helicase activity"/>
    <property type="evidence" value="ECO:0007669"/>
    <property type="project" value="TreeGrafter"/>
</dbReference>
<evidence type="ECO:0000256" key="1">
    <source>
        <dbReference type="ARBA" id="ARBA00022741"/>
    </source>
</evidence>
<sequence>MQTIKETIENLHGSLSDYIEATYHISAPSLIAQRQHLLERDGVIHRVPYLESTPKYQTGDTFGSMAGLPSAAQTLFSRLSSPSEGLPRLIYDPPYKHQAESLRHNLIDGKNLVIMTGTGSGKTESFLLPILGKFAQEAQARPSVFAEQPAMRALIMYPMNALVNDQLGRLRALLGDPRLVSSFKEWCGRPPRFARYTSRTPYAGIRTSKKDSSRLQSFDSFYVDVLRRADSDDAEEKAQAVELLTALKDRGKWPAKPDLEAWFGQKGSAWQDRKTGEFVRAVTLPDDSELLTRHEVHAAPPDLLVTNYSMLEYMLMRPIERAIFDRTREWLADNPNETFLVVLDEAHLYRGAAGAEVGLLLRRLRDRIGVPEDRFRIICATASFKDADYAPAFGSQLSGIPADTFVPIEGTLDLKEGAGKGTLEDAEALSGIDLNAFYEADSDNAKLALITPLLDYRGVTGAESTEHGLFDALKSFPAMCALINATMKEARPIAELGTFLFAGDVPAKTADEAVTVLMALGSVARPEPNLPGLLPCRIHNFFRGLPGLWVCMDPDCSELSEDQRDGICGKMYSQPSEECGCGARVLELFTCRNCGTAYARAYTDDVDSPRALWSEPGEQLRMASGETSPLLPIDLLLELPAHDDSAEPADYDLETGQLNPLTPGPRMRTVFIRQDRLNDTADDENENDNSFESRGQFTPCAVCGKTARFGRSYVQDHQTKGDQPFQALLARQIQIQPPGPQEATPFAPLRGRKVLAFSDSRQVAARLAPNLQMYSERDSLRPLIISGFNWLKEQDAIRPHLNLDDLYFGVLLASKRLNVRLRPEMRGGENFDAEEVVDEAVRQDELEDPSTLLSLLLEIRAHRPPESLLSSMLTTLTDRFWGMEPLALATLKESDRHTKKILGLPPIPGFAENDEAKLAVARYWLRCWNNNGFRLAQMPGTWINRPPSEGFRVKPRNPKAKIKAIESVIDDKAARKVFWDSWSPELLKWFTQSVESGYRCLNGSELSLQFDGAWVHCSSCKSVHRPIPGIESCLDCGSDTVSALDPDADPVFLARKGFYRKPVTQALEDPPRQPMALIAAEHTAQLNAPQNEDVFSKAEENELLFQDIALSGSGVGGRSTAIDILSSTTTMEVGIDLGALSGVALRNMPPGRANYQQRAGRAGRRGNAVATVVAFGSADSHDEHYFSQPDEMIRGDVVDPKLTLDNPEIVRRHIRAFLLQNYHQDRLPIIDPDQPHDLFSVLGSVSGFRKADSFLNRDNFAAWLADNEETLRTRIAGWIPEQLSGDDRALLLGEFVSDCLQAVDEAIAPGPGEEDETEDEDDDDIAGDEEAAEEGEEHPQQASSPGKMLDRLLYCGKLPRYAFPTDVATFHVFDRDRSSRHRHIMKFAPSQGLPIALSQYAPDKQVWIAGKCYTSGAIYSVMKDDRFHAWESKRLYMECSDCGFARTFEAGEIVRNDTTDCEACGGENTFGPARYWMRPPGFAHPIGVEEMTSPDEIPETSYATRAKLTMGTPGDDEGWSEANERIRSLKTRRHLLVSNTGPQQEGYNYCVKCGRIEASNTPSPILAAPHRKPYPDDDDKLMCDGIGPTRHLVLGTDFITDIALFSMRVAAPLKLKPGHYSTDVALRTVSEALAKAACQILEIEPGELMAEYRPALTPAGKSGLEAEIFLYDTLPGGAGFASQFADRGLELFQHALLLLKTCPEDCDASCYRCLRSFKNKFEHRLLDRHVGAELLEYLLTGQNPGFSAERLKRSTALLLNDLLRRDEGMATFEAGLKITYGNGKSVTAPILAECKGRKFVIALSGPLTTGHPADPAIAEFRDSGTEYQVIVENELVIRGNLPTATRTIYQQITG</sequence>
<evidence type="ECO:0000259" key="5">
    <source>
        <dbReference type="PROSITE" id="PS51194"/>
    </source>
</evidence>
<dbReference type="InterPro" id="IPR018973">
    <property type="entry name" value="MZB"/>
</dbReference>
<dbReference type="EMBL" id="NFZT01000002">
    <property type="protein sequence ID" value="OWV31994.1"/>
    <property type="molecule type" value="Genomic_DNA"/>
</dbReference>
<dbReference type="PANTHER" id="PTHR47957:SF3">
    <property type="entry name" value="ATP-DEPENDENT HELICASE HRQ1"/>
    <property type="match status" value="1"/>
</dbReference>
<name>A0A219B1B7_9SPHN</name>
<dbReference type="InterPro" id="IPR014001">
    <property type="entry name" value="Helicase_ATP-bd"/>
</dbReference>
<dbReference type="RefSeq" id="WP_088713513.1">
    <property type="nucleotide sequence ID" value="NZ_NFZT01000002.1"/>
</dbReference>
<keyword evidence="6" id="KW-0347">Helicase</keyword>
<dbReference type="InterPro" id="IPR027417">
    <property type="entry name" value="P-loop_NTPase"/>
</dbReference>
<keyword evidence="2" id="KW-0067">ATP-binding</keyword>
<proteinExistence type="predicted"/>
<dbReference type="GO" id="GO:0006289">
    <property type="term" value="P:nucleotide-excision repair"/>
    <property type="evidence" value="ECO:0007669"/>
    <property type="project" value="TreeGrafter"/>
</dbReference>
<accession>A0A219B1B7</accession>
<organism evidence="6 7">
    <name type="scientific">Pacificimonas flava</name>
    <dbReference type="NCBI Taxonomy" id="1234595"/>
    <lineage>
        <taxon>Bacteria</taxon>
        <taxon>Pseudomonadati</taxon>
        <taxon>Pseudomonadota</taxon>
        <taxon>Alphaproteobacteria</taxon>
        <taxon>Sphingomonadales</taxon>
        <taxon>Sphingosinicellaceae</taxon>
        <taxon>Pacificimonas</taxon>
    </lineage>
</organism>
<dbReference type="Proteomes" id="UP000198462">
    <property type="component" value="Unassembled WGS sequence"/>
</dbReference>
<evidence type="ECO:0000259" key="4">
    <source>
        <dbReference type="PROSITE" id="PS51192"/>
    </source>
</evidence>
<feature type="domain" description="Helicase ATP-binding" evidence="4">
    <location>
        <begin position="103"/>
        <end position="402"/>
    </location>
</feature>
<dbReference type="GO" id="GO:0005524">
    <property type="term" value="F:ATP binding"/>
    <property type="evidence" value="ECO:0007669"/>
    <property type="project" value="UniProtKB-KW"/>
</dbReference>
<dbReference type="SUPFAM" id="SSF52540">
    <property type="entry name" value="P-loop containing nucleoside triphosphate hydrolases"/>
    <property type="match status" value="2"/>
</dbReference>
<dbReference type="Gene3D" id="3.40.50.300">
    <property type="entry name" value="P-loop containing nucleotide triphosphate hydrolases"/>
    <property type="match status" value="3"/>
</dbReference>
<gene>
    <name evidence="6" type="ORF">B5C34_14465</name>
</gene>
<keyword evidence="6" id="KW-0378">Hydrolase</keyword>
<dbReference type="Pfam" id="PF09369">
    <property type="entry name" value="MZB"/>
    <property type="match status" value="1"/>
</dbReference>
<comment type="caution">
    <text evidence="6">The sequence shown here is derived from an EMBL/GenBank/DDBJ whole genome shotgun (WGS) entry which is preliminary data.</text>
</comment>
<dbReference type="PROSITE" id="PS51194">
    <property type="entry name" value="HELICASE_CTER"/>
    <property type="match status" value="1"/>
</dbReference>
<keyword evidence="7" id="KW-1185">Reference proteome</keyword>
<dbReference type="SMART" id="SM00490">
    <property type="entry name" value="HELICc"/>
    <property type="match status" value="1"/>
</dbReference>
<dbReference type="InterPro" id="IPR011545">
    <property type="entry name" value="DEAD/DEAH_box_helicase_dom"/>
</dbReference>
<protein>
    <submittedName>
        <fullName evidence="6">DEAD/DEAH box helicase</fullName>
    </submittedName>
</protein>
<evidence type="ECO:0000313" key="6">
    <source>
        <dbReference type="EMBL" id="OWV31994.1"/>
    </source>
</evidence>
<dbReference type="GO" id="GO:0036297">
    <property type="term" value="P:interstrand cross-link repair"/>
    <property type="evidence" value="ECO:0007669"/>
    <property type="project" value="TreeGrafter"/>
</dbReference>
<keyword evidence="1" id="KW-0547">Nucleotide-binding</keyword>
<dbReference type="OrthoDB" id="9815222at2"/>